<comment type="caution">
    <text evidence="3">The sequence shown here is derived from an EMBL/GenBank/DDBJ whole genome shotgun (WGS) entry which is preliminary data.</text>
</comment>
<evidence type="ECO:0000259" key="2">
    <source>
        <dbReference type="Pfam" id="PF07786"/>
    </source>
</evidence>
<name>A0A3A8Q5K0_9BACT</name>
<evidence type="ECO:0000256" key="1">
    <source>
        <dbReference type="SAM" id="Phobius"/>
    </source>
</evidence>
<dbReference type="InterPro" id="IPR012429">
    <property type="entry name" value="HGSNAT_cat"/>
</dbReference>
<feature type="transmembrane region" description="Helical" evidence="1">
    <location>
        <begin position="58"/>
        <end position="82"/>
    </location>
</feature>
<feature type="transmembrane region" description="Helical" evidence="1">
    <location>
        <begin position="322"/>
        <end position="343"/>
    </location>
</feature>
<dbReference type="Proteomes" id="UP000282656">
    <property type="component" value="Unassembled WGS sequence"/>
</dbReference>
<keyword evidence="1" id="KW-0812">Transmembrane</keyword>
<feature type="transmembrane region" description="Helical" evidence="1">
    <location>
        <begin position="253"/>
        <end position="271"/>
    </location>
</feature>
<keyword evidence="1" id="KW-1133">Transmembrane helix</keyword>
<accession>A0A3A8Q5K0</accession>
<dbReference type="RefSeq" id="WP_121771052.1">
    <property type="nucleotide sequence ID" value="NZ_RAWM01000090.1"/>
</dbReference>
<sequence length="375" mass="41479">MSPPPNAAPISRERVRAIDWLRGLSVLVMIQTHALVLLTPELRKSVWTGRLLKVDGLVAPAFIFSAGFALALLMVRSAAAGVLHERVPRNLRRIAEVFAVAALVNAVWFPIRTQPVWLLRLDILHCVGLCLLITLPIAALLASRPRVLAGTAFVLAMVAFALAPFSDNAGEPWASFLRKSNWAPFPMVPWVGFAWLGAFAGCIAGAWGRKGLARALGFLIALGLVGTLLPGALNNLYPPHRFFVTNPSNSATRFMWVCAVLRVMLWVEGRMAPDAKPSRARRFLEVFGTSSLSAYFFHEMLLYYRVFGVFSFQKLWGDSSGWLKFTGLLALLIACTYVLCLAWDPVERAVKKGFARASQWLLSAARWPRPARRRG</sequence>
<feature type="transmembrane region" description="Helical" evidence="1">
    <location>
        <begin position="117"/>
        <end position="140"/>
    </location>
</feature>
<feature type="transmembrane region" description="Helical" evidence="1">
    <location>
        <begin position="185"/>
        <end position="208"/>
    </location>
</feature>
<feature type="transmembrane region" description="Helical" evidence="1">
    <location>
        <begin position="20"/>
        <end position="38"/>
    </location>
</feature>
<feature type="transmembrane region" description="Helical" evidence="1">
    <location>
        <begin position="94"/>
        <end position="111"/>
    </location>
</feature>
<proteinExistence type="predicted"/>
<feature type="transmembrane region" description="Helical" evidence="1">
    <location>
        <begin position="215"/>
        <end position="233"/>
    </location>
</feature>
<protein>
    <submittedName>
        <fullName evidence="3">DUF1624 domain-containing protein</fullName>
    </submittedName>
</protein>
<feature type="transmembrane region" description="Helical" evidence="1">
    <location>
        <begin position="147"/>
        <end position="165"/>
    </location>
</feature>
<evidence type="ECO:0000313" key="4">
    <source>
        <dbReference type="Proteomes" id="UP000282656"/>
    </source>
</evidence>
<organism evidence="3 4">
    <name type="scientific">Corallococcus interemptor</name>
    <dbReference type="NCBI Taxonomy" id="2316720"/>
    <lineage>
        <taxon>Bacteria</taxon>
        <taxon>Pseudomonadati</taxon>
        <taxon>Myxococcota</taxon>
        <taxon>Myxococcia</taxon>
        <taxon>Myxococcales</taxon>
        <taxon>Cystobacterineae</taxon>
        <taxon>Myxococcaceae</taxon>
        <taxon>Corallococcus</taxon>
    </lineage>
</organism>
<feature type="transmembrane region" description="Helical" evidence="1">
    <location>
        <begin position="283"/>
        <end position="302"/>
    </location>
</feature>
<evidence type="ECO:0000313" key="3">
    <source>
        <dbReference type="EMBL" id="RKH63957.1"/>
    </source>
</evidence>
<gene>
    <name evidence="3" type="ORF">D7X96_26795</name>
</gene>
<feature type="domain" description="Heparan-alpha-glucosaminide N-acetyltransferase catalytic" evidence="2">
    <location>
        <begin position="14"/>
        <end position="205"/>
    </location>
</feature>
<keyword evidence="1" id="KW-0472">Membrane</keyword>
<dbReference type="Pfam" id="PF07786">
    <property type="entry name" value="HGSNAT_cat"/>
    <property type="match status" value="1"/>
</dbReference>
<keyword evidence="4" id="KW-1185">Reference proteome</keyword>
<dbReference type="OrthoDB" id="5487727at2"/>
<dbReference type="EMBL" id="RAWM01000090">
    <property type="protein sequence ID" value="RKH63957.1"/>
    <property type="molecule type" value="Genomic_DNA"/>
</dbReference>
<dbReference type="AlphaFoldDB" id="A0A3A8Q5K0"/>
<reference evidence="4" key="1">
    <citation type="submission" date="2018-09" db="EMBL/GenBank/DDBJ databases">
        <authorList>
            <person name="Livingstone P.G."/>
            <person name="Whitworth D.E."/>
        </authorList>
    </citation>
    <scope>NUCLEOTIDE SEQUENCE [LARGE SCALE GENOMIC DNA]</scope>
    <source>
        <strain evidence="4">AB047A</strain>
    </source>
</reference>